<dbReference type="PIRSF" id="PIRSF003101">
    <property type="entry name" value="FtsA"/>
    <property type="match status" value="1"/>
</dbReference>
<dbReference type="PANTHER" id="PTHR32432">
    <property type="entry name" value="CELL DIVISION PROTEIN FTSA-RELATED"/>
    <property type="match status" value="1"/>
</dbReference>
<dbReference type="RefSeq" id="WP_183855341.1">
    <property type="nucleotide sequence ID" value="NZ_JACHOO010000003.1"/>
</dbReference>
<reference evidence="8 9" key="1">
    <citation type="submission" date="2020-08" db="EMBL/GenBank/DDBJ databases">
        <title>Genomic Encyclopedia of Type Strains, Phase IV (KMG-IV): sequencing the most valuable type-strain genomes for metagenomic binning, comparative biology and taxonomic classification.</title>
        <authorList>
            <person name="Goeker M."/>
        </authorList>
    </citation>
    <scope>NUCLEOTIDE SEQUENCE [LARGE SCALE GENOMIC DNA]</scope>
    <source>
        <strain evidence="8 9">DSM 16268</strain>
    </source>
</reference>
<dbReference type="Gene3D" id="3.30.1490.110">
    <property type="match status" value="1"/>
</dbReference>
<evidence type="ECO:0000256" key="5">
    <source>
        <dbReference type="HAMAP-Rule" id="MF_02033"/>
    </source>
</evidence>
<dbReference type="InterPro" id="IPR003494">
    <property type="entry name" value="SHS2_FtsA"/>
</dbReference>
<dbReference type="AlphaFoldDB" id="A0A7W9FLW9"/>
<dbReference type="EMBL" id="JACHOO010000003">
    <property type="protein sequence ID" value="MBB5753026.1"/>
    <property type="molecule type" value="Genomic_DNA"/>
</dbReference>
<dbReference type="Proteomes" id="UP000523821">
    <property type="component" value="Unassembled WGS sequence"/>
</dbReference>
<dbReference type="InterPro" id="IPR050696">
    <property type="entry name" value="FtsA/MreB"/>
</dbReference>
<organism evidence="8 9">
    <name type="scientific">Prosthecomicrobium pneumaticum</name>
    <dbReference type="NCBI Taxonomy" id="81895"/>
    <lineage>
        <taxon>Bacteria</taxon>
        <taxon>Pseudomonadati</taxon>
        <taxon>Pseudomonadota</taxon>
        <taxon>Alphaproteobacteria</taxon>
        <taxon>Hyphomicrobiales</taxon>
        <taxon>Kaistiaceae</taxon>
        <taxon>Prosthecomicrobium</taxon>
    </lineage>
</organism>
<dbReference type="GO" id="GO:0009898">
    <property type="term" value="C:cytoplasmic side of plasma membrane"/>
    <property type="evidence" value="ECO:0007669"/>
    <property type="project" value="UniProtKB-UniRule"/>
</dbReference>
<comment type="similarity">
    <text evidence="5 6">Belongs to the FtsA/MreB family.</text>
</comment>
<proteinExistence type="inferred from homology"/>
<evidence type="ECO:0000256" key="4">
    <source>
        <dbReference type="ARBA" id="ARBA00023306"/>
    </source>
</evidence>
<keyword evidence="9" id="KW-1185">Reference proteome</keyword>
<gene>
    <name evidence="5" type="primary">ftsA</name>
    <name evidence="8" type="ORF">GGQ63_002080</name>
</gene>
<dbReference type="Gene3D" id="3.30.420.40">
    <property type="match status" value="2"/>
</dbReference>
<keyword evidence="1 5" id="KW-1003">Cell membrane</keyword>
<keyword evidence="4 5" id="KW-0131">Cell cycle</keyword>
<evidence type="ECO:0000259" key="7">
    <source>
        <dbReference type="SMART" id="SM00842"/>
    </source>
</evidence>
<dbReference type="CDD" id="cd24048">
    <property type="entry name" value="ASKHA_NBD_FtsA"/>
    <property type="match status" value="1"/>
</dbReference>
<comment type="caution">
    <text evidence="8">The sequence shown here is derived from an EMBL/GenBank/DDBJ whole genome shotgun (WGS) entry which is preliminary data.</text>
</comment>
<evidence type="ECO:0000256" key="6">
    <source>
        <dbReference type="PIRNR" id="PIRNR003101"/>
    </source>
</evidence>
<comment type="function">
    <text evidence="5 6">Cell division protein that is involved in the assembly of the Z ring. May serve as a membrane anchor for the Z ring.</text>
</comment>
<keyword evidence="2 5" id="KW-0132">Cell division</keyword>
<dbReference type="PANTHER" id="PTHR32432:SF4">
    <property type="entry name" value="CELL DIVISION PROTEIN FTSA"/>
    <property type="match status" value="1"/>
</dbReference>
<accession>A0A7W9FLW9</accession>
<dbReference type="NCBIfam" id="TIGR01174">
    <property type="entry name" value="ftsA"/>
    <property type="match status" value="1"/>
</dbReference>
<dbReference type="GO" id="GO:0032153">
    <property type="term" value="C:cell division site"/>
    <property type="evidence" value="ECO:0007669"/>
    <property type="project" value="UniProtKB-UniRule"/>
</dbReference>
<dbReference type="HAMAP" id="MF_02033">
    <property type="entry name" value="FtsA"/>
    <property type="match status" value="1"/>
</dbReference>
<dbReference type="SMART" id="SM00842">
    <property type="entry name" value="FtsA"/>
    <property type="match status" value="1"/>
</dbReference>
<evidence type="ECO:0000256" key="3">
    <source>
        <dbReference type="ARBA" id="ARBA00023136"/>
    </source>
</evidence>
<dbReference type="SUPFAM" id="SSF53067">
    <property type="entry name" value="Actin-like ATPase domain"/>
    <property type="match status" value="2"/>
</dbReference>
<dbReference type="Pfam" id="PF02491">
    <property type="entry name" value="SHS2_FTSA"/>
    <property type="match status" value="1"/>
</dbReference>
<keyword evidence="3 5" id="KW-0472">Membrane</keyword>
<name>A0A7W9FLW9_9HYPH</name>
<sequence length="440" mass="47132">MALFESSDSRFRPLPPKKATIVSILDVGSTKICCLIARLRPREPDDMLPGRTHSIEVLGLGHQRSRGIKSGVVVDLEKAEHAIRLAVDSAERMAGVTVESVIVNISAGRLASETFSASVKLSPREVEEADIRRVLAAGRDHSVTDDRVVVHSLPIRYALDGNPGIRDPRGMVGERLGVDMHVVTAEAGPVRNLELCIARCHLAVEAIVASPYASGLASLVEDESELGVALIDLGGGTTTMGVFFDGQFVHSDGIAIGGQHITNDIARGLSTPIEYAERLKTMHGNALSITADDRDILSVPPLGEDERDIPNQVPRSALTRIVRARVEEILELVRDRLNSSGFATMVGRRIVLTGGGSQLTGVAEAARRILARNIRLGRPMGVAGMPEATRGPAFSAAVGLLIYPQVARLEQAARSGRGRFQLTGTGGYIAKMGSWLRESF</sequence>
<dbReference type="InterPro" id="IPR020823">
    <property type="entry name" value="Cell_div_FtsA"/>
</dbReference>
<dbReference type="Pfam" id="PF14450">
    <property type="entry name" value="FtsA"/>
    <property type="match status" value="2"/>
</dbReference>
<evidence type="ECO:0000313" key="9">
    <source>
        <dbReference type="Proteomes" id="UP000523821"/>
    </source>
</evidence>
<comment type="subunit">
    <text evidence="5">Self-interacts. Interacts with FtsZ.</text>
</comment>
<comment type="subcellular location">
    <subcellularLocation>
        <location evidence="5">Cell membrane</location>
        <topology evidence="5">Peripheral membrane protein</topology>
        <orientation evidence="5">Cytoplasmic side</orientation>
    </subcellularLocation>
    <text evidence="5">Localizes to the Z ring in an FtsZ-dependent manner. Targeted to the membrane through a conserved C-terminal amphipathic helix.</text>
</comment>
<evidence type="ECO:0000313" key="8">
    <source>
        <dbReference type="EMBL" id="MBB5753026.1"/>
    </source>
</evidence>
<protein>
    <recommendedName>
        <fullName evidence="5 6">Cell division protein FtsA</fullName>
    </recommendedName>
</protein>
<dbReference type="InterPro" id="IPR043129">
    <property type="entry name" value="ATPase_NBD"/>
</dbReference>
<evidence type="ECO:0000256" key="1">
    <source>
        <dbReference type="ARBA" id="ARBA00022475"/>
    </source>
</evidence>
<dbReference type="GO" id="GO:0043093">
    <property type="term" value="P:FtsZ-dependent cytokinesis"/>
    <property type="evidence" value="ECO:0007669"/>
    <property type="project" value="UniProtKB-UniRule"/>
</dbReference>
<feature type="domain" description="SHS2" evidence="7">
    <location>
        <begin position="22"/>
        <end position="218"/>
    </location>
</feature>
<evidence type="ECO:0000256" key="2">
    <source>
        <dbReference type="ARBA" id="ARBA00022618"/>
    </source>
</evidence>